<reference evidence="1" key="1">
    <citation type="submission" date="2015-07" db="EMBL/GenBank/DDBJ databases">
        <title>Transcriptome Assembly of Anthurium amnicola.</title>
        <authorList>
            <person name="Suzuki J."/>
        </authorList>
    </citation>
    <scope>NUCLEOTIDE SEQUENCE</scope>
</reference>
<sequence>STQISAHFNCGAAPRVRAEKNSPQGRKMASSKLSLLRNALKPAVFPGGAIRCLPARTFSTGASEDQAASSSSSSASSDPFIKPPDKGLVYGRLTNIGRHTLKTDMIHFFEGCKLNVDDIKVVYNRLYNPSGMFVQFPSHSSFDTALRQIMRKGKLYSLARIEQEEWDHQVSYNGKTVLLRIQRNAVVEDIERVFYGCNYDASATEIFLRPGAPGAEPIKLALVRFPTRDEAMTAVRLRNRSFCLNTPVVMHVLE</sequence>
<accession>A0A1D1XRP1</accession>
<feature type="non-terminal residue" evidence="1">
    <location>
        <position position="1"/>
    </location>
</feature>
<protein>
    <submittedName>
        <fullName evidence="1">RNA-binding protein 12B-A</fullName>
    </submittedName>
</protein>
<dbReference type="EMBL" id="GDJX01022912">
    <property type="protein sequence ID" value="JAT45024.1"/>
    <property type="molecule type" value="Transcribed_RNA"/>
</dbReference>
<dbReference type="PANTHER" id="PTHR48167">
    <property type="entry name" value="EXPRESSED PROTEIN"/>
    <property type="match status" value="1"/>
</dbReference>
<evidence type="ECO:0000313" key="1">
    <source>
        <dbReference type="EMBL" id="JAT45024.1"/>
    </source>
</evidence>
<gene>
    <name evidence="1" type="primary">Rbm12ba</name>
    <name evidence="1" type="ORF">g.115692</name>
</gene>
<dbReference type="AlphaFoldDB" id="A0A1D1XRP1"/>
<proteinExistence type="predicted"/>
<dbReference type="PANTHER" id="PTHR48167:SF2">
    <property type="entry name" value="EXPRESSED PROTEIN"/>
    <property type="match status" value="1"/>
</dbReference>
<organism evidence="1">
    <name type="scientific">Anthurium amnicola</name>
    <dbReference type="NCBI Taxonomy" id="1678845"/>
    <lineage>
        <taxon>Eukaryota</taxon>
        <taxon>Viridiplantae</taxon>
        <taxon>Streptophyta</taxon>
        <taxon>Embryophyta</taxon>
        <taxon>Tracheophyta</taxon>
        <taxon>Spermatophyta</taxon>
        <taxon>Magnoliopsida</taxon>
        <taxon>Liliopsida</taxon>
        <taxon>Araceae</taxon>
        <taxon>Pothoideae</taxon>
        <taxon>Potheae</taxon>
        <taxon>Anthurium</taxon>
    </lineage>
</organism>
<name>A0A1D1XRP1_9ARAE</name>